<dbReference type="GO" id="GO:0005737">
    <property type="term" value="C:cytoplasm"/>
    <property type="evidence" value="ECO:0007669"/>
    <property type="project" value="TreeGrafter"/>
</dbReference>
<dbReference type="AlphaFoldDB" id="A0A0K1PL83"/>
<name>A0A0K1PL83_9BACT</name>
<dbReference type="PANTHER" id="PTHR48079">
    <property type="entry name" value="PROTEIN YEEZ"/>
    <property type="match status" value="1"/>
</dbReference>
<dbReference type="Proteomes" id="UP000064967">
    <property type="component" value="Chromosome"/>
</dbReference>
<dbReference type="SUPFAM" id="SSF51735">
    <property type="entry name" value="NAD(P)-binding Rossmann-fold domains"/>
    <property type="match status" value="1"/>
</dbReference>
<evidence type="ECO:0000313" key="1">
    <source>
        <dbReference type="EMBL" id="AKU94272.1"/>
    </source>
</evidence>
<dbReference type="Gene3D" id="3.40.50.720">
    <property type="entry name" value="NAD(P)-binding Rossmann-like Domain"/>
    <property type="match status" value="1"/>
</dbReference>
<dbReference type="PANTHER" id="PTHR48079:SF6">
    <property type="entry name" value="NAD(P)-BINDING DOMAIN-CONTAINING PROTEIN-RELATED"/>
    <property type="match status" value="1"/>
</dbReference>
<gene>
    <name evidence="1" type="ORF">AKJ09_00936</name>
</gene>
<sequence>MVGAASYVGGPLLRALKKYGYKTVALVRPSTDTSSITDVADVIVRGDLSDFRFVEEATAGSVAILDLVNQLNPPCNSLAEQLENDIPPLEACLHAGLKHDAVVVFTSGNFSLPTKGRSGKLDETLAARPAPEQGGFSSGWSTFAHIEEMAGVLVLAEMKHRAEHLVHEFVQTHPKSRACVVIPAATYGPGLAGRVSFWDAVPDWYVAGYFKDFMTGFIHVEDLARVYLSVIERGVPGGRYLAAGQPLRVSDFVAVYLAAAGKSVDLAGKHVFANTQGIVYDDSATRRALGVEWQHQLQDSLPTLMDYLRQHGKLAPKT</sequence>
<dbReference type="KEGG" id="llu:AKJ09_00936"/>
<keyword evidence="2" id="KW-1185">Reference proteome</keyword>
<dbReference type="EMBL" id="CP012333">
    <property type="protein sequence ID" value="AKU94272.1"/>
    <property type="molecule type" value="Genomic_DNA"/>
</dbReference>
<evidence type="ECO:0008006" key="3">
    <source>
        <dbReference type="Google" id="ProtNLM"/>
    </source>
</evidence>
<reference evidence="1 2" key="1">
    <citation type="submission" date="2015-08" db="EMBL/GenBank/DDBJ databases">
        <authorList>
            <person name="Babu N.S."/>
            <person name="Beckwith C.J."/>
            <person name="Beseler K.G."/>
            <person name="Brison A."/>
            <person name="Carone J.V."/>
            <person name="Caskin T.P."/>
            <person name="Diamond M."/>
            <person name="Durham M.E."/>
            <person name="Foxe J.M."/>
            <person name="Go M."/>
            <person name="Henderson B.A."/>
            <person name="Jones I.B."/>
            <person name="McGettigan J.A."/>
            <person name="Micheletti S.J."/>
            <person name="Nasrallah M.E."/>
            <person name="Ortiz D."/>
            <person name="Piller C.R."/>
            <person name="Privatt S.R."/>
            <person name="Schneider S.L."/>
            <person name="Sharp S."/>
            <person name="Smith T.C."/>
            <person name="Stanton J.D."/>
            <person name="Ullery H.E."/>
            <person name="Wilson R.J."/>
            <person name="Serrano M.G."/>
            <person name="Buck G."/>
            <person name="Lee V."/>
            <person name="Wang Y."/>
            <person name="Carvalho R."/>
            <person name="Voegtly L."/>
            <person name="Shi R."/>
            <person name="Duckworth R."/>
            <person name="Johnson A."/>
            <person name="Loviza R."/>
            <person name="Walstead R."/>
            <person name="Shah Z."/>
            <person name="Kiflezghi M."/>
            <person name="Wade K."/>
            <person name="Ball S.L."/>
            <person name="Bradley K.W."/>
            <person name="Asai D.J."/>
            <person name="Bowman C.A."/>
            <person name="Russell D.A."/>
            <person name="Pope W.H."/>
            <person name="Jacobs-Sera D."/>
            <person name="Hendrix R.W."/>
            <person name="Hatfull G.F."/>
        </authorList>
    </citation>
    <scope>NUCLEOTIDE SEQUENCE [LARGE SCALE GENOMIC DNA]</scope>
    <source>
        <strain evidence="1 2">DSM 27648</strain>
    </source>
</reference>
<dbReference type="GO" id="GO:0004029">
    <property type="term" value="F:aldehyde dehydrogenase (NAD+) activity"/>
    <property type="evidence" value="ECO:0007669"/>
    <property type="project" value="TreeGrafter"/>
</dbReference>
<dbReference type="InterPro" id="IPR051783">
    <property type="entry name" value="NAD(P)-dependent_oxidoreduct"/>
</dbReference>
<dbReference type="InterPro" id="IPR036291">
    <property type="entry name" value="NAD(P)-bd_dom_sf"/>
</dbReference>
<evidence type="ECO:0000313" key="2">
    <source>
        <dbReference type="Proteomes" id="UP000064967"/>
    </source>
</evidence>
<proteinExistence type="predicted"/>
<organism evidence="1 2">
    <name type="scientific">Labilithrix luteola</name>
    <dbReference type="NCBI Taxonomy" id="1391654"/>
    <lineage>
        <taxon>Bacteria</taxon>
        <taxon>Pseudomonadati</taxon>
        <taxon>Myxococcota</taxon>
        <taxon>Polyangia</taxon>
        <taxon>Polyangiales</taxon>
        <taxon>Labilitrichaceae</taxon>
        <taxon>Labilithrix</taxon>
    </lineage>
</organism>
<protein>
    <recommendedName>
        <fullName evidence="3">NAD-dependent epimerase/dehydratase domain-containing protein</fullName>
    </recommendedName>
</protein>
<dbReference type="STRING" id="1391654.AKJ09_00936"/>
<accession>A0A0K1PL83</accession>